<accession>A0A4R2GZI5</accession>
<dbReference type="InterPro" id="IPR013815">
    <property type="entry name" value="ATP_grasp_subdomain_1"/>
</dbReference>
<dbReference type="InterPro" id="IPR011054">
    <property type="entry name" value="Rudment_hybrid_motif"/>
</dbReference>
<evidence type="ECO:0000256" key="13">
    <source>
        <dbReference type="ARBA" id="ARBA00042864"/>
    </source>
</evidence>
<evidence type="ECO:0000256" key="3">
    <source>
        <dbReference type="ARBA" id="ARBA00005174"/>
    </source>
</evidence>
<evidence type="ECO:0000256" key="11">
    <source>
        <dbReference type="ARBA" id="ARBA00038345"/>
    </source>
</evidence>
<dbReference type="InterPro" id="IPR037123">
    <property type="entry name" value="PRibGlycinamide_synth_C_sf"/>
</dbReference>
<dbReference type="Gene3D" id="3.30.470.20">
    <property type="entry name" value="ATP-grasp fold, B domain"/>
    <property type="match status" value="1"/>
</dbReference>
<dbReference type="Gene3D" id="3.90.600.10">
    <property type="entry name" value="Phosphoribosylglycinamide synthetase, C-terminal domain"/>
    <property type="match status" value="1"/>
</dbReference>
<name>A0A4R2GZI5_9HYPH</name>
<dbReference type="FunFam" id="3.90.600.10:FF:000001">
    <property type="entry name" value="Trifunctional purine biosynthetic protein adenosine-3"/>
    <property type="match status" value="1"/>
</dbReference>
<evidence type="ECO:0000256" key="10">
    <source>
        <dbReference type="ARBA" id="ARBA00023211"/>
    </source>
</evidence>
<evidence type="ECO:0000313" key="17">
    <source>
        <dbReference type="EMBL" id="TCO16136.1"/>
    </source>
</evidence>
<dbReference type="SMART" id="SM01209">
    <property type="entry name" value="GARS_A"/>
    <property type="match status" value="1"/>
</dbReference>
<dbReference type="Gene3D" id="3.40.50.20">
    <property type="match status" value="1"/>
</dbReference>
<dbReference type="InterPro" id="IPR020562">
    <property type="entry name" value="PRibGlycinamide_synth_N"/>
</dbReference>
<dbReference type="HAMAP" id="MF_00138">
    <property type="entry name" value="GARS"/>
    <property type="match status" value="1"/>
</dbReference>
<dbReference type="InterPro" id="IPR016185">
    <property type="entry name" value="PreATP-grasp_dom_sf"/>
</dbReference>
<keyword evidence="18" id="KW-1185">Reference proteome</keyword>
<dbReference type="EC" id="6.3.4.13" evidence="4 14"/>
<dbReference type="AlphaFoldDB" id="A0A4R2GZI5"/>
<evidence type="ECO:0000256" key="2">
    <source>
        <dbReference type="ARBA" id="ARBA00001946"/>
    </source>
</evidence>
<comment type="similarity">
    <text evidence="11 14">Belongs to the GARS family.</text>
</comment>
<dbReference type="PROSITE" id="PS50975">
    <property type="entry name" value="ATP_GRASP"/>
    <property type="match status" value="1"/>
</dbReference>
<dbReference type="SMART" id="SM01210">
    <property type="entry name" value="GARS_C"/>
    <property type="match status" value="1"/>
</dbReference>
<comment type="caution">
    <text evidence="17">The sequence shown here is derived from an EMBL/GenBank/DDBJ whole genome shotgun (WGS) entry which is preliminary data.</text>
</comment>
<evidence type="ECO:0000256" key="8">
    <source>
        <dbReference type="ARBA" id="ARBA00022755"/>
    </source>
</evidence>
<dbReference type="InterPro" id="IPR020560">
    <property type="entry name" value="PRibGlycinamide_synth_C-dom"/>
</dbReference>
<keyword evidence="9 15" id="KW-0067">ATP-binding</keyword>
<dbReference type="FunFam" id="3.40.50.20:FF:000006">
    <property type="entry name" value="Phosphoribosylamine--glycine ligase, chloroplastic"/>
    <property type="match status" value="1"/>
</dbReference>
<keyword evidence="8 14" id="KW-0658">Purine biosynthesis</keyword>
<dbReference type="Gene3D" id="3.30.1490.20">
    <property type="entry name" value="ATP-grasp fold, A domain"/>
    <property type="match status" value="1"/>
</dbReference>
<dbReference type="UniPathway" id="UPA00074">
    <property type="reaction ID" value="UER00125"/>
</dbReference>
<evidence type="ECO:0000256" key="9">
    <source>
        <dbReference type="ARBA" id="ARBA00022840"/>
    </source>
</evidence>
<dbReference type="SUPFAM" id="SSF56059">
    <property type="entry name" value="Glutathione synthetase ATP-binding domain-like"/>
    <property type="match status" value="1"/>
</dbReference>
<proteinExistence type="inferred from homology"/>
<evidence type="ECO:0000259" key="16">
    <source>
        <dbReference type="PROSITE" id="PS50975"/>
    </source>
</evidence>
<dbReference type="GO" id="GO:0009113">
    <property type="term" value="P:purine nucleobase biosynthetic process"/>
    <property type="evidence" value="ECO:0007669"/>
    <property type="project" value="InterPro"/>
</dbReference>
<evidence type="ECO:0000313" key="18">
    <source>
        <dbReference type="Proteomes" id="UP000294881"/>
    </source>
</evidence>
<dbReference type="GO" id="GO:0006189">
    <property type="term" value="P:'de novo' IMP biosynthetic process"/>
    <property type="evidence" value="ECO:0007669"/>
    <property type="project" value="UniProtKB-UniRule"/>
</dbReference>
<evidence type="ECO:0000256" key="12">
    <source>
        <dbReference type="ARBA" id="ARBA00042242"/>
    </source>
</evidence>
<keyword evidence="6" id="KW-0479">Metal-binding</keyword>
<dbReference type="GO" id="GO:0005524">
    <property type="term" value="F:ATP binding"/>
    <property type="evidence" value="ECO:0007669"/>
    <property type="project" value="UniProtKB-UniRule"/>
</dbReference>
<evidence type="ECO:0000256" key="4">
    <source>
        <dbReference type="ARBA" id="ARBA00013255"/>
    </source>
</evidence>
<comment type="pathway">
    <text evidence="3 14">Purine metabolism; IMP biosynthesis via de novo pathway; N(1)-(5-phospho-D-ribosyl)glycinamide from 5-phospho-alpha-D-ribose 1-diphosphate: step 2/2.</text>
</comment>
<dbReference type="SUPFAM" id="SSF51246">
    <property type="entry name" value="Rudiment single hybrid motif"/>
    <property type="match status" value="1"/>
</dbReference>
<feature type="domain" description="ATP-grasp" evidence="16">
    <location>
        <begin position="107"/>
        <end position="312"/>
    </location>
</feature>
<dbReference type="InterPro" id="IPR000115">
    <property type="entry name" value="PRibGlycinamide_synth"/>
</dbReference>
<evidence type="ECO:0000256" key="14">
    <source>
        <dbReference type="HAMAP-Rule" id="MF_00138"/>
    </source>
</evidence>
<dbReference type="PANTHER" id="PTHR43472:SF1">
    <property type="entry name" value="PHOSPHORIBOSYLAMINE--GLYCINE LIGASE, CHLOROPLASTIC"/>
    <property type="match status" value="1"/>
</dbReference>
<keyword evidence="5 14" id="KW-0436">Ligase</keyword>
<dbReference type="Pfam" id="PF02844">
    <property type="entry name" value="GARS_N"/>
    <property type="match status" value="1"/>
</dbReference>
<dbReference type="GO" id="GO:0004637">
    <property type="term" value="F:phosphoribosylamine-glycine ligase activity"/>
    <property type="evidence" value="ECO:0007669"/>
    <property type="project" value="UniProtKB-UniRule"/>
</dbReference>
<dbReference type="Pfam" id="PF01071">
    <property type="entry name" value="GARS_A"/>
    <property type="match status" value="1"/>
</dbReference>
<reference evidence="17 18" key="1">
    <citation type="submission" date="2019-03" db="EMBL/GenBank/DDBJ databases">
        <title>Genomic Encyclopedia of Type Strains, Phase IV (KMG-IV): sequencing the most valuable type-strain genomes for metagenomic binning, comparative biology and taxonomic classification.</title>
        <authorList>
            <person name="Goeker M."/>
        </authorList>
    </citation>
    <scope>NUCLEOTIDE SEQUENCE [LARGE SCALE GENOMIC DNA]</scope>
    <source>
        <strain evidence="17 18">DSM 22958</strain>
    </source>
</reference>
<protein>
    <recommendedName>
        <fullName evidence="4 14">Phosphoribosylamine--glycine ligase</fullName>
        <ecNumber evidence="4 14">6.3.4.13</ecNumber>
    </recommendedName>
    <alternativeName>
        <fullName evidence="14">GARS</fullName>
    </alternativeName>
    <alternativeName>
        <fullName evidence="12 14">Glycinamide ribonucleotide synthetase</fullName>
    </alternativeName>
    <alternativeName>
        <fullName evidence="13 14">Phosphoribosylglycinamide synthetase</fullName>
    </alternativeName>
</protein>
<dbReference type="PANTHER" id="PTHR43472">
    <property type="entry name" value="PHOSPHORIBOSYLAMINE--GLYCINE LIGASE"/>
    <property type="match status" value="1"/>
</dbReference>
<dbReference type="FunFam" id="3.30.470.20:FF:000018">
    <property type="entry name" value="Trifunctional purine biosynthetic protein adenosine-3"/>
    <property type="match status" value="1"/>
</dbReference>
<evidence type="ECO:0000256" key="5">
    <source>
        <dbReference type="ARBA" id="ARBA00022598"/>
    </source>
</evidence>
<comment type="catalytic activity">
    <reaction evidence="14">
        <text>5-phospho-beta-D-ribosylamine + glycine + ATP = N(1)-(5-phospho-beta-D-ribosyl)glycinamide + ADP + phosphate + H(+)</text>
        <dbReference type="Rhea" id="RHEA:17453"/>
        <dbReference type="ChEBI" id="CHEBI:15378"/>
        <dbReference type="ChEBI" id="CHEBI:30616"/>
        <dbReference type="ChEBI" id="CHEBI:43474"/>
        <dbReference type="ChEBI" id="CHEBI:57305"/>
        <dbReference type="ChEBI" id="CHEBI:58681"/>
        <dbReference type="ChEBI" id="CHEBI:143788"/>
        <dbReference type="ChEBI" id="CHEBI:456216"/>
        <dbReference type="EC" id="6.3.4.13"/>
    </reaction>
</comment>
<dbReference type="NCBIfam" id="TIGR00877">
    <property type="entry name" value="purD"/>
    <property type="match status" value="1"/>
</dbReference>
<keyword evidence="7 15" id="KW-0547">Nucleotide-binding</keyword>
<dbReference type="RefSeq" id="WP_132002134.1">
    <property type="nucleotide sequence ID" value="NZ_JBHUNN010000002.1"/>
</dbReference>
<evidence type="ECO:0000256" key="1">
    <source>
        <dbReference type="ARBA" id="ARBA00001936"/>
    </source>
</evidence>
<dbReference type="InterPro" id="IPR020559">
    <property type="entry name" value="PRibGlycinamide_synth_CS"/>
</dbReference>
<dbReference type="OrthoDB" id="9807240at2"/>
<sequence length="429" mass="44418">MNILLIGSGGREHALAWKLAASPSCDKLFIAPGNPGTATLGENIALDVSNHAAVTDFCRAHDVGLVVVGPEAPLVAGLVDDLAAAGIKAFGPRSAAAQLEGSKGFTKELCAEYAIPTAAFARFEDLAAARAYVRKKGAPIVIKADGLAAGKGVVVAETLPQAEDALDMMFGGGLGQAGAAVVVEEFMSGEEASVFAITDGKSFIPFGDAQDHKRVFDGDRGPNTGGMGAYSPAPVVTAEVHQQIMDRIIAPTVAGMAARGTPYVGVLYAGVILTAEGPKLIEYNARFGDPECQVLMLRFRGDLVQVMLAAIDGRLDALPPEQLAWSDEAALTVVMAADGYPGAVQAGSVIRGVDAAGGPDVMVFHAGTKTVDGALTAAGGRVLAVTARGATVTEAQRRAYEAVDRIDWPQGFCRRDIGYRAVARERQAD</sequence>
<organism evidence="17 18">
    <name type="scientific">Camelimonas lactis</name>
    <dbReference type="NCBI Taxonomy" id="659006"/>
    <lineage>
        <taxon>Bacteria</taxon>
        <taxon>Pseudomonadati</taxon>
        <taxon>Pseudomonadota</taxon>
        <taxon>Alphaproteobacteria</taxon>
        <taxon>Hyphomicrobiales</taxon>
        <taxon>Chelatococcaceae</taxon>
        <taxon>Camelimonas</taxon>
    </lineage>
</organism>
<dbReference type="InterPro" id="IPR020561">
    <property type="entry name" value="PRibGlycinamid_synth_ATP-grasp"/>
</dbReference>
<keyword evidence="10" id="KW-0464">Manganese</keyword>
<evidence type="ECO:0000256" key="15">
    <source>
        <dbReference type="PROSITE-ProRule" id="PRU00409"/>
    </source>
</evidence>
<dbReference type="Proteomes" id="UP000294881">
    <property type="component" value="Unassembled WGS sequence"/>
</dbReference>
<evidence type="ECO:0000256" key="6">
    <source>
        <dbReference type="ARBA" id="ARBA00022723"/>
    </source>
</evidence>
<dbReference type="SUPFAM" id="SSF52440">
    <property type="entry name" value="PreATP-grasp domain"/>
    <property type="match status" value="1"/>
</dbReference>
<dbReference type="PROSITE" id="PS00184">
    <property type="entry name" value="GARS"/>
    <property type="match status" value="1"/>
</dbReference>
<dbReference type="EMBL" id="SLWL01000001">
    <property type="protein sequence ID" value="TCO16136.1"/>
    <property type="molecule type" value="Genomic_DNA"/>
</dbReference>
<evidence type="ECO:0000256" key="7">
    <source>
        <dbReference type="ARBA" id="ARBA00022741"/>
    </source>
</evidence>
<dbReference type="GO" id="GO:0046872">
    <property type="term" value="F:metal ion binding"/>
    <property type="evidence" value="ECO:0007669"/>
    <property type="project" value="UniProtKB-KW"/>
</dbReference>
<gene>
    <name evidence="14" type="primary">purD</name>
    <name evidence="17" type="ORF">EV666_101387</name>
</gene>
<comment type="cofactor">
    <cofactor evidence="1">
        <name>Mn(2+)</name>
        <dbReference type="ChEBI" id="CHEBI:29035"/>
    </cofactor>
</comment>
<dbReference type="InterPro" id="IPR011761">
    <property type="entry name" value="ATP-grasp"/>
</dbReference>
<comment type="cofactor">
    <cofactor evidence="2">
        <name>Mg(2+)</name>
        <dbReference type="ChEBI" id="CHEBI:18420"/>
    </cofactor>
</comment>
<dbReference type="Pfam" id="PF02843">
    <property type="entry name" value="GARS_C"/>
    <property type="match status" value="1"/>
</dbReference>